<keyword evidence="3" id="KW-0813">Transport</keyword>
<evidence type="ECO:0000256" key="5">
    <source>
        <dbReference type="ARBA" id="ARBA00022764"/>
    </source>
</evidence>
<dbReference type="GO" id="GO:1902358">
    <property type="term" value="P:sulfate transmembrane transport"/>
    <property type="evidence" value="ECO:0007669"/>
    <property type="project" value="InterPro"/>
</dbReference>
<evidence type="ECO:0000313" key="7">
    <source>
        <dbReference type="EMBL" id="MDX8328397.1"/>
    </source>
</evidence>
<dbReference type="GO" id="GO:0140104">
    <property type="term" value="F:molecular carrier activity"/>
    <property type="evidence" value="ECO:0007669"/>
    <property type="project" value="InterPro"/>
</dbReference>
<dbReference type="AlphaFoldDB" id="A0AAE5S079"/>
<feature type="signal peptide" evidence="6">
    <location>
        <begin position="1"/>
        <end position="21"/>
    </location>
</feature>
<feature type="chain" id="PRO_5041989226" evidence="6">
    <location>
        <begin position="22"/>
        <end position="328"/>
    </location>
</feature>
<dbReference type="EMBL" id="NXEJ01000002">
    <property type="protein sequence ID" value="POO53252.1"/>
    <property type="molecule type" value="Genomic_DNA"/>
</dbReference>
<reference evidence="8 9" key="1">
    <citation type="journal article" date="2018" name="Syst. Appl. Microbiol.">
        <title>Agrobacterium rosae sp. nov., isolated from galls on different agricultural crops.</title>
        <authorList>
            <person name="Kuzmanovic N."/>
            <person name="Pulawska J."/>
            <person name="Smalla K."/>
            <person name="Nesme X."/>
        </authorList>
    </citation>
    <scope>NUCLEOTIDE SEQUENCE [LARGE SCALE GENOMIC DNA]</scope>
    <source>
        <strain evidence="8 9">NCPPB 1650</strain>
    </source>
</reference>
<name>A0AAE5S079_9HYPH</name>
<dbReference type="EMBL" id="JAVRAD010000001">
    <property type="protein sequence ID" value="MDX8328397.1"/>
    <property type="molecule type" value="Genomic_DNA"/>
</dbReference>
<dbReference type="RefSeq" id="WP_103657017.1">
    <property type="nucleotide sequence ID" value="NZ_CP192764.1"/>
</dbReference>
<proteinExistence type="inferred from homology"/>
<gene>
    <name evidence="7" type="primary">cysP</name>
    <name evidence="8" type="ORF">CPJ18_03065</name>
    <name evidence="7" type="ORF">RMS29_04100</name>
</gene>
<comment type="similarity">
    <text evidence="2">Belongs to the prokaryotic sulfate-binding protein family.</text>
</comment>
<dbReference type="Gene3D" id="3.40.190.10">
    <property type="entry name" value="Periplasmic binding protein-like II"/>
    <property type="match status" value="2"/>
</dbReference>
<dbReference type="GeneID" id="86878346"/>
<evidence type="ECO:0000256" key="3">
    <source>
        <dbReference type="ARBA" id="ARBA00022448"/>
    </source>
</evidence>
<keyword evidence="4 6" id="KW-0732">Signal</keyword>
<sequence>MKRIMLIGAAIAALLSTSAFAQEPKTLLNASYDVAREVFAAENEAFIKAHPGVTIDQSHAGTSKQARAIVEGLEADVVTFNQVTDIDFLVKQGFVSADWQKNFANDASPFYSFPSFLVRAGNPKNIKDWDDLVRDDVKLVFPNPKTSGNARYTYLAATAYAKEKFNSDDAKVQDFIKKIFANTPVFDTGGRAATTTFVEREVGDVLITFEAETRGIAKQYGKDKVESVVPSVSLLSEFPVAVVDKVVDKRGSRELAKTYLDFLYTEEGQRIAAQFGHRVHNEKVAAEFKDQFPQIRLVNVNDVFGGWDKIQKEHFASGAVLDTLYGNR</sequence>
<dbReference type="GO" id="GO:1901681">
    <property type="term" value="F:sulfur compound binding"/>
    <property type="evidence" value="ECO:0007669"/>
    <property type="project" value="InterPro"/>
</dbReference>
<evidence type="ECO:0000256" key="4">
    <source>
        <dbReference type="ARBA" id="ARBA00022729"/>
    </source>
</evidence>
<organism evidence="8 9">
    <name type="scientific">Agrobacterium rosae</name>
    <dbReference type="NCBI Taxonomy" id="1972867"/>
    <lineage>
        <taxon>Bacteria</taxon>
        <taxon>Pseudomonadati</taxon>
        <taxon>Pseudomonadota</taxon>
        <taxon>Alphaproteobacteria</taxon>
        <taxon>Hyphomicrobiales</taxon>
        <taxon>Rhizobiaceae</taxon>
        <taxon>Rhizobium/Agrobacterium group</taxon>
        <taxon>Agrobacterium</taxon>
    </lineage>
</organism>
<keyword evidence="10" id="KW-1185">Reference proteome</keyword>
<dbReference type="NCBIfam" id="TIGR00971">
    <property type="entry name" value="3a0106s03"/>
    <property type="match status" value="1"/>
</dbReference>
<dbReference type="Pfam" id="PF13531">
    <property type="entry name" value="SBP_bac_11"/>
    <property type="match status" value="1"/>
</dbReference>
<dbReference type="SUPFAM" id="SSF53850">
    <property type="entry name" value="Periplasmic binding protein-like II"/>
    <property type="match status" value="1"/>
</dbReference>
<dbReference type="Proteomes" id="UP000237447">
    <property type="component" value="Unassembled WGS sequence"/>
</dbReference>
<dbReference type="NCBIfam" id="NF008022">
    <property type="entry name" value="PRK10752.1"/>
    <property type="match status" value="1"/>
</dbReference>
<dbReference type="Proteomes" id="UP001277561">
    <property type="component" value="Unassembled WGS sequence"/>
</dbReference>
<accession>A0AAE5S079</accession>
<evidence type="ECO:0000256" key="1">
    <source>
        <dbReference type="ARBA" id="ARBA00004418"/>
    </source>
</evidence>
<dbReference type="PROSITE" id="PS00757">
    <property type="entry name" value="PROK_SULFATE_BIND_2"/>
    <property type="match status" value="1"/>
</dbReference>
<evidence type="ECO:0000256" key="2">
    <source>
        <dbReference type="ARBA" id="ARBA00006099"/>
    </source>
</evidence>
<comment type="caution">
    <text evidence="8">The sequence shown here is derived from an EMBL/GenBank/DDBJ whole genome shotgun (WGS) entry which is preliminary data.</text>
</comment>
<dbReference type="NCBIfam" id="NF008106">
    <property type="entry name" value="PRK10852.1"/>
    <property type="match status" value="1"/>
</dbReference>
<dbReference type="GO" id="GO:0042597">
    <property type="term" value="C:periplasmic space"/>
    <property type="evidence" value="ECO:0007669"/>
    <property type="project" value="UniProtKB-SubCell"/>
</dbReference>
<evidence type="ECO:0000313" key="10">
    <source>
        <dbReference type="Proteomes" id="UP001277561"/>
    </source>
</evidence>
<reference evidence="7 10" key="2">
    <citation type="journal article" date="2023" name="Phytobiomes J">
        <title>Deciphering the key players within the bacterial microbiota associated with aerial crown gall tumors on rhododendron: Insights into the gallobiome.</title>
        <authorList>
            <person name="Kuzmanovic N."/>
            <person name="Nesme J."/>
            <person name="Wolf J."/>
            <person name="Neumann-Schaal M."/>
            <person name="Petersen J."/>
            <person name="Fernandez-Gnecco G."/>
            <person name="Sproeer C."/>
            <person name="Bunk B."/>
            <person name="Overmann J."/>
            <person name="Sorensen S.J."/>
            <person name="Idczak E."/>
            <person name="Smalla K."/>
        </authorList>
    </citation>
    <scope>NUCLEOTIDE SEQUENCE [LARGE SCALE GENOMIC DNA]</scope>
    <source>
        <strain evidence="10">rho-14.1</strain>
        <strain evidence="7">Rho-14.1</strain>
    </source>
</reference>
<evidence type="ECO:0000313" key="8">
    <source>
        <dbReference type="EMBL" id="POO53252.1"/>
    </source>
</evidence>
<dbReference type="PANTHER" id="PTHR30368">
    <property type="entry name" value="SULFATE-BINDING PROTEIN"/>
    <property type="match status" value="1"/>
</dbReference>
<evidence type="ECO:0000256" key="6">
    <source>
        <dbReference type="SAM" id="SignalP"/>
    </source>
</evidence>
<keyword evidence="5" id="KW-0574">Periplasm</keyword>
<comment type="subcellular location">
    <subcellularLocation>
        <location evidence="1">Periplasm</location>
    </subcellularLocation>
</comment>
<dbReference type="PANTHER" id="PTHR30368:SF1">
    <property type="entry name" value="THIOSULFATE-BINDING PROTEIN"/>
    <property type="match status" value="1"/>
</dbReference>
<dbReference type="InterPro" id="IPR005669">
    <property type="entry name" value="Thiosulph/SO4-bd"/>
</dbReference>
<evidence type="ECO:0000313" key="9">
    <source>
        <dbReference type="Proteomes" id="UP000237447"/>
    </source>
</evidence>
<protein>
    <submittedName>
        <fullName evidence="7">Thiosulfate ABC transporter substrate-binding protein CysP</fullName>
    </submittedName>
    <submittedName>
        <fullName evidence="8">Thiosulfate transporter subunit</fullName>
    </submittedName>
</protein>
<dbReference type="InterPro" id="IPR034408">
    <property type="entry name" value="Sulphate/thiosulphate_BS"/>
</dbReference>